<feature type="domain" description="SET" evidence="1">
    <location>
        <begin position="19"/>
        <end position="253"/>
    </location>
</feature>
<dbReference type="SUPFAM" id="SSF82199">
    <property type="entry name" value="SET domain"/>
    <property type="match status" value="1"/>
</dbReference>
<evidence type="ECO:0000259" key="1">
    <source>
        <dbReference type="PROSITE" id="PS50280"/>
    </source>
</evidence>
<dbReference type="PROSITE" id="PS50280">
    <property type="entry name" value="SET"/>
    <property type="match status" value="1"/>
</dbReference>
<organism evidence="2 3">
    <name type="scientific">Canariomyces notabilis</name>
    <dbReference type="NCBI Taxonomy" id="2074819"/>
    <lineage>
        <taxon>Eukaryota</taxon>
        <taxon>Fungi</taxon>
        <taxon>Dikarya</taxon>
        <taxon>Ascomycota</taxon>
        <taxon>Pezizomycotina</taxon>
        <taxon>Sordariomycetes</taxon>
        <taxon>Sordariomycetidae</taxon>
        <taxon>Sordariales</taxon>
        <taxon>Chaetomiaceae</taxon>
        <taxon>Canariomyces</taxon>
    </lineage>
</organism>
<dbReference type="Gene3D" id="3.90.1410.10">
    <property type="entry name" value="set domain protein methyltransferase, domain 1"/>
    <property type="match status" value="1"/>
</dbReference>
<dbReference type="PANTHER" id="PTHR13271:SF137">
    <property type="entry name" value="SET DOMAIN-CONTAINING PROTEIN"/>
    <property type="match status" value="1"/>
</dbReference>
<dbReference type="GeneID" id="89940598"/>
<dbReference type="AlphaFoldDB" id="A0AAN6YWV4"/>
<dbReference type="RefSeq" id="XP_064674605.1">
    <property type="nucleotide sequence ID" value="XM_064816473.1"/>
</dbReference>
<evidence type="ECO:0000313" key="2">
    <source>
        <dbReference type="EMBL" id="KAK4117035.1"/>
    </source>
</evidence>
<dbReference type="Pfam" id="PF00856">
    <property type="entry name" value="SET"/>
    <property type="match status" value="1"/>
</dbReference>
<sequence>MEAYDELLRWAQDRGVVLHGIEPRLIPEKGVGMVATKPLKANERVLHVPTSALRTLETVKPKIKKNLPAGSTVHALLAADLALERPNSKYAPWTAIHPSRESVSRSLPLAWADPALHAYLPRPARTLLEKQQAKFARDWSAMQHLLSALSSSSSSKLKTDNNNKVSATVTQADFLYAWLLVNTRTFYHETRRTARLSRDDRMVLQPVADLFNHTSGDDSDGSDGCEVAFTPAGFSITADRAYAPGEEVCICYGRHSDDFLLVEYGFVLGGGSGPGARNRWDEVCLDDALLLNEGEDEYGYFDRDQREVLDQAGFLGNYRLDERAVCYRTQVALRLLVVGDVETWKRLVEEGEDGGEDVQRAVDQLLAKVLKRYLVKVEAIVEELGRTGIGGPCQREVLRARWKQISHLIRQTIERLSKV</sequence>
<proteinExistence type="predicted"/>
<evidence type="ECO:0000313" key="3">
    <source>
        <dbReference type="Proteomes" id="UP001302812"/>
    </source>
</evidence>
<comment type="caution">
    <text evidence="2">The sequence shown here is derived from an EMBL/GenBank/DDBJ whole genome shotgun (WGS) entry which is preliminary data.</text>
</comment>
<gene>
    <name evidence="2" type="ORF">N656DRAFT_785897</name>
</gene>
<dbReference type="InterPro" id="IPR046341">
    <property type="entry name" value="SET_dom_sf"/>
</dbReference>
<dbReference type="PANTHER" id="PTHR13271">
    <property type="entry name" value="UNCHARACTERIZED PUTATIVE METHYLTRANSFERASE"/>
    <property type="match status" value="1"/>
</dbReference>
<reference evidence="2" key="1">
    <citation type="journal article" date="2023" name="Mol. Phylogenet. Evol.">
        <title>Genome-scale phylogeny and comparative genomics of the fungal order Sordariales.</title>
        <authorList>
            <person name="Hensen N."/>
            <person name="Bonometti L."/>
            <person name="Westerberg I."/>
            <person name="Brannstrom I.O."/>
            <person name="Guillou S."/>
            <person name="Cros-Aarteil S."/>
            <person name="Calhoun S."/>
            <person name="Haridas S."/>
            <person name="Kuo A."/>
            <person name="Mondo S."/>
            <person name="Pangilinan J."/>
            <person name="Riley R."/>
            <person name="LaButti K."/>
            <person name="Andreopoulos B."/>
            <person name="Lipzen A."/>
            <person name="Chen C."/>
            <person name="Yan M."/>
            <person name="Daum C."/>
            <person name="Ng V."/>
            <person name="Clum A."/>
            <person name="Steindorff A."/>
            <person name="Ohm R.A."/>
            <person name="Martin F."/>
            <person name="Silar P."/>
            <person name="Natvig D.O."/>
            <person name="Lalanne C."/>
            <person name="Gautier V."/>
            <person name="Ament-Velasquez S.L."/>
            <person name="Kruys A."/>
            <person name="Hutchinson M.I."/>
            <person name="Powell A.J."/>
            <person name="Barry K."/>
            <person name="Miller A.N."/>
            <person name="Grigoriev I.V."/>
            <person name="Debuchy R."/>
            <person name="Gladieux P."/>
            <person name="Hiltunen Thoren M."/>
            <person name="Johannesson H."/>
        </authorList>
    </citation>
    <scope>NUCLEOTIDE SEQUENCE</scope>
    <source>
        <strain evidence="2">CBS 508.74</strain>
    </source>
</reference>
<dbReference type="EMBL" id="MU853332">
    <property type="protein sequence ID" value="KAK4117035.1"/>
    <property type="molecule type" value="Genomic_DNA"/>
</dbReference>
<dbReference type="Proteomes" id="UP001302812">
    <property type="component" value="Unassembled WGS sequence"/>
</dbReference>
<dbReference type="GO" id="GO:0016279">
    <property type="term" value="F:protein-lysine N-methyltransferase activity"/>
    <property type="evidence" value="ECO:0007669"/>
    <property type="project" value="TreeGrafter"/>
</dbReference>
<name>A0AAN6YWV4_9PEZI</name>
<accession>A0AAN6YWV4</accession>
<keyword evidence="3" id="KW-1185">Reference proteome</keyword>
<dbReference type="InterPro" id="IPR001214">
    <property type="entry name" value="SET_dom"/>
</dbReference>
<dbReference type="InterPro" id="IPR050600">
    <property type="entry name" value="SETD3_SETD6_MTase"/>
</dbReference>
<reference evidence="2" key="2">
    <citation type="submission" date="2023-05" db="EMBL/GenBank/DDBJ databases">
        <authorList>
            <consortium name="Lawrence Berkeley National Laboratory"/>
            <person name="Steindorff A."/>
            <person name="Hensen N."/>
            <person name="Bonometti L."/>
            <person name="Westerberg I."/>
            <person name="Brannstrom I.O."/>
            <person name="Guillou S."/>
            <person name="Cros-Aarteil S."/>
            <person name="Calhoun S."/>
            <person name="Haridas S."/>
            <person name="Kuo A."/>
            <person name="Mondo S."/>
            <person name="Pangilinan J."/>
            <person name="Riley R."/>
            <person name="Labutti K."/>
            <person name="Andreopoulos B."/>
            <person name="Lipzen A."/>
            <person name="Chen C."/>
            <person name="Yanf M."/>
            <person name="Daum C."/>
            <person name="Ng V."/>
            <person name="Clum A."/>
            <person name="Ohm R."/>
            <person name="Martin F."/>
            <person name="Silar P."/>
            <person name="Natvig D."/>
            <person name="Lalanne C."/>
            <person name="Gautier V."/>
            <person name="Ament-Velasquez S.L."/>
            <person name="Kruys A."/>
            <person name="Hutchinson M.I."/>
            <person name="Powell A.J."/>
            <person name="Barry K."/>
            <person name="Miller A.N."/>
            <person name="Grigoriev I.V."/>
            <person name="Debuchy R."/>
            <person name="Gladieux P."/>
            <person name="Thoren M.H."/>
            <person name="Johannesson H."/>
        </authorList>
    </citation>
    <scope>NUCLEOTIDE SEQUENCE</scope>
    <source>
        <strain evidence="2">CBS 508.74</strain>
    </source>
</reference>
<protein>
    <submittedName>
        <fullName evidence="2">SET domain-containing protein</fullName>
    </submittedName>
</protein>